<keyword evidence="2" id="KW-0732">Signal</keyword>
<reference evidence="3" key="1">
    <citation type="submission" date="2015-01" db="EMBL/GenBank/DDBJ databases">
        <authorList>
            <person name="Durling Mikael"/>
        </authorList>
    </citation>
    <scope>NUCLEOTIDE SEQUENCE</scope>
</reference>
<proteinExistence type="predicted"/>
<name>A0A0B7JLD7_BIOOC</name>
<feature type="compositionally biased region" description="Basic and acidic residues" evidence="1">
    <location>
        <begin position="393"/>
        <end position="405"/>
    </location>
</feature>
<feature type="signal peptide" evidence="2">
    <location>
        <begin position="1"/>
        <end position="27"/>
    </location>
</feature>
<organism evidence="3">
    <name type="scientific">Bionectria ochroleuca</name>
    <name type="common">Gliocladium roseum</name>
    <dbReference type="NCBI Taxonomy" id="29856"/>
    <lineage>
        <taxon>Eukaryota</taxon>
        <taxon>Fungi</taxon>
        <taxon>Dikarya</taxon>
        <taxon>Ascomycota</taxon>
        <taxon>Pezizomycotina</taxon>
        <taxon>Sordariomycetes</taxon>
        <taxon>Hypocreomycetidae</taxon>
        <taxon>Hypocreales</taxon>
        <taxon>Bionectriaceae</taxon>
        <taxon>Clonostachys</taxon>
    </lineage>
</organism>
<protein>
    <recommendedName>
        <fullName evidence="4">Nucleotide exchange factor SIL1</fullName>
    </recommendedName>
</protein>
<evidence type="ECO:0000256" key="2">
    <source>
        <dbReference type="SAM" id="SignalP"/>
    </source>
</evidence>
<sequence length="424" mass="46098">MRSSHARTGRFWLFALFLIVFSALVVASEPQPSPVADEDLICHTSNPDECYPRIFQPTDEFQIVHPDQHLPEGLHVRLDITTGKKEAKINVPDEVNPALEGLPVDQAVMVVDAPASEEPDTPPIPRDAPEYDILGKVREPKPSAGSNQEAVSFYDNLKLLKSAEAATSPDVKFDKALEALEDISHDIYYGLKIAEDTEAVNSLLCLMTRPGGSDAADQSLPPRDQQAASVLAGTLSNNPKALQQVAGSWSIMLNSPCPDAKGSLGDAFYGNALVASGDLTSSSETRTAASRIRAKVGVINGLIKDDGIRAEFLKNGGMSKLLRVLIPEQAEWAGAQRKVGQLALDNFLDEDMGAILGQWPTSSKLGDKQCQSGKDSGSEGCWDYHVARIKKNNSKDKEHWSHDLNTRLGKARKNQPKAKNNREL</sequence>
<dbReference type="InterPro" id="IPR011989">
    <property type="entry name" value="ARM-like"/>
</dbReference>
<accession>A0A0B7JLD7</accession>
<evidence type="ECO:0000256" key="1">
    <source>
        <dbReference type="SAM" id="MobiDB-lite"/>
    </source>
</evidence>
<gene>
    <name evidence="3" type="ORF">BN869_000001649_1</name>
</gene>
<dbReference type="Gene3D" id="1.25.10.10">
    <property type="entry name" value="Leucine-rich Repeat Variant"/>
    <property type="match status" value="1"/>
</dbReference>
<evidence type="ECO:0000313" key="3">
    <source>
        <dbReference type="EMBL" id="CEO45594.1"/>
    </source>
</evidence>
<feature type="chain" id="PRO_5002118849" description="Nucleotide exchange factor SIL1" evidence="2">
    <location>
        <begin position="28"/>
        <end position="424"/>
    </location>
</feature>
<dbReference type="AlphaFoldDB" id="A0A0B7JLD7"/>
<evidence type="ECO:0008006" key="4">
    <source>
        <dbReference type="Google" id="ProtNLM"/>
    </source>
</evidence>
<feature type="region of interest" description="Disordered" evidence="1">
    <location>
        <begin position="393"/>
        <end position="424"/>
    </location>
</feature>
<dbReference type="EMBL" id="CDPU01000003">
    <property type="protein sequence ID" value="CEO45594.1"/>
    <property type="molecule type" value="Genomic_DNA"/>
</dbReference>